<dbReference type="WBParaSite" id="SCUD_0000299201-mRNA-1">
    <property type="protein sequence ID" value="SCUD_0000299201-mRNA-1"/>
    <property type="gene ID" value="SCUD_0000299201"/>
</dbReference>
<reference evidence="1 2" key="2">
    <citation type="submission" date="2018-11" db="EMBL/GenBank/DDBJ databases">
        <authorList>
            <consortium name="Pathogen Informatics"/>
        </authorList>
    </citation>
    <scope>NUCLEOTIDE SEQUENCE [LARGE SCALE GENOMIC DNA]</scope>
    <source>
        <strain evidence="1">Dakar</strain>
        <strain evidence="2">Dakar, Senegal</strain>
    </source>
</reference>
<accession>A0A183JJW5</accession>
<organism evidence="3">
    <name type="scientific">Schistosoma curassoni</name>
    <dbReference type="NCBI Taxonomy" id="6186"/>
    <lineage>
        <taxon>Eukaryota</taxon>
        <taxon>Metazoa</taxon>
        <taxon>Spiralia</taxon>
        <taxon>Lophotrochozoa</taxon>
        <taxon>Platyhelminthes</taxon>
        <taxon>Trematoda</taxon>
        <taxon>Digenea</taxon>
        <taxon>Strigeidida</taxon>
        <taxon>Schistosomatoidea</taxon>
        <taxon>Schistosomatidae</taxon>
        <taxon>Schistosoma</taxon>
    </lineage>
</organism>
<evidence type="ECO:0000313" key="2">
    <source>
        <dbReference type="Proteomes" id="UP000279833"/>
    </source>
</evidence>
<proteinExistence type="predicted"/>
<evidence type="ECO:0000313" key="1">
    <source>
        <dbReference type="EMBL" id="VDO78376.1"/>
    </source>
</evidence>
<dbReference type="Proteomes" id="UP000279833">
    <property type="component" value="Unassembled WGS sequence"/>
</dbReference>
<reference evidence="3" key="1">
    <citation type="submission" date="2016-06" db="UniProtKB">
        <authorList>
            <consortium name="WormBaseParasite"/>
        </authorList>
    </citation>
    <scope>IDENTIFICATION</scope>
</reference>
<evidence type="ECO:0000313" key="3">
    <source>
        <dbReference type="WBParaSite" id="SCUD_0000299201-mRNA-1"/>
    </source>
</evidence>
<sequence length="41" mass="5022">MHKSECITSLTNWKTIIYKYFYPMTKIPKSKTYNTNIIWSF</sequence>
<gene>
    <name evidence="1" type="ORF">SCUD_LOCUS2993</name>
</gene>
<protein>
    <submittedName>
        <fullName evidence="1 3">Uncharacterized protein</fullName>
    </submittedName>
</protein>
<dbReference type="EMBL" id="UZAK01003159">
    <property type="protein sequence ID" value="VDO78376.1"/>
    <property type="molecule type" value="Genomic_DNA"/>
</dbReference>
<dbReference type="AlphaFoldDB" id="A0A183JJW5"/>
<name>A0A183JJW5_9TREM</name>
<keyword evidence="2" id="KW-1185">Reference proteome</keyword>